<evidence type="ECO:0000313" key="4">
    <source>
        <dbReference type="EMBL" id="KAK1278890.1"/>
    </source>
</evidence>
<accession>A0AAV9BQI3</accession>
<feature type="compositionally biased region" description="Basic residues" evidence="2">
    <location>
        <begin position="230"/>
        <end position="242"/>
    </location>
</feature>
<feature type="compositionally biased region" description="Basic and acidic residues" evidence="2">
    <location>
        <begin position="472"/>
        <end position="485"/>
    </location>
</feature>
<dbReference type="PANTHER" id="PTHR38372:SF2">
    <property type="entry name" value="DENTIN SIALOPHOSPHOPROTEIN-LIKE PROTEIN"/>
    <property type="match status" value="1"/>
</dbReference>
<feature type="compositionally biased region" description="Basic and acidic residues" evidence="2">
    <location>
        <begin position="575"/>
        <end position="591"/>
    </location>
</feature>
<dbReference type="Gene3D" id="6.10.140.340">
    <property type="match status" value="1"/>
</dbReference>
<keyword evidence="5" id="KW-1185">Reference proteome</keyword>
<dbReference type="Proteomes" id="UP001179952">
    <property type="component" value="Unassembled WGS sequence"/>
</dbReference>
<evidence type="ECO:0000256" key="2">
    <source>
        <dbReference type="SAM" id="MobiDB-lite"/>
    </source>
</evidence>
<dbReference type="Pfam" id="PF07303">
    <property type="entry name" value="Occludin_ELL"/>
    <property type="match status" value="1"/>
</dbReference>
<feature type="region of interest" description="Disordered" evidence="2">
    <location>
        <begin position="230"/>
        <end position="292"/>
    </location>
</feature>
<dbReference type="PANTHER" id="PTHR38372">
    <property type="entry name" value="DENTIN SIALOPHOSPHOPROTEIN-LIKE PROTEIN"/>
    <property type="match status" value="1"/>
</dbReference>
<feature type="coiled-coil region" evidence="1">
    <location>
        <begin position="1176"/>
        <end position="1203"/>
    </location>
</feature>
<evidence type="ECO:0000256" key="1">
    <source>
        <dbReference type="SAM" id="Coils"/>
    </source>
</evidence>
<feature type="region of interest" description="Disordered" evidence="2">
    <location>
        <begin position="460"/>
        <end position="591"/>
    </location>
</feature>
<dbReference type="PROSITE" id="PS51980">
    <property type="entry name" value="OCEL"/>
    <property type="match status" value="1"/>
</dbReference>
<keyword evidence="1" id="KW-0175">Coiled coil</keyword>
<feature type="compositionally biased region" description="Basic and acidic residues" evidence="2">
    <location>
        <begin position="1096"/>
        <end position="1120"/>
    </location>
</feature>
<feature type="domain" description="OCEL" evidence="3">
    <location>
        <begin position="1147"/>
        <end position="1255"/>
    </location>
</feature>
<reference evidence="4" key="2">
    <citation type="submission" date="2023-06" db="EMBL/GenBank/DDBJ databases">
        <authorList>
            <person name="Ma L."/>
            <person name="Liu K.-W."/>
            <person name="Li Z."/>
            <person name="Hsiao Y.-Y."/>
            <person name="Qi Y."/>
            <person name="Fu T."/>
            <person name="Tang G."/>
            <person name="Zhang D."/>
            <person name="Sun W.-H."/>
            <person name="Liu D.-K."/>
            <person name="Li Y."/>
            <person name="Chen G.-Z."/>
            <person name="Liu X.-D."/>
            <person name="Liao X.-Y."/>
            <person name="Jiang Y.-T."/>
            <person name="Yu X."/>
            <person name="Hao Y."/>
            <person name="Huang J."/>
            <person name="Zhao X.-W."/>
            <person name="Ke S."/>
            <person name="Chen Y.-Y."/>
            <person name="Wu W.-L."/>
            <person name="Hsu J.-L."/>
            <person name="Lin Y.-F."/>
            <person name="Huang M.-D."/>
            <person name="Li C.-Y."/>
            <person name="Huang L."/>
            <person name="Wang Z.-W."/>
            <person name="Zhao X."/>
            <person name="Zhong W.-Y."/>
            <person name="Peng D.-H."/>
            <person name="Ahmad S."/>
            <person name="Lan S."/>
            <person name="Zhang J.-S."/>
            <person name="Tsai W.-C."/>
            <person name="Van De Peer Y."/>
            <person name="Liu Z.-J."/>
        </authorList>
    </citation>
    <scope>NUCLEOTIDE SEQUENCE</scope>
    <source>
        <strain evidence="4">SCP</strain>
        <tissue evidence="4">Leaves</tissue>
    </source>
</reference>
<dbReference type="SUPFAM" id="SSF144292">
    <property type="entry name" value="occludin/ELL-like"/>
    <property type="match status" value="1"/>
</dbReference>
<gene>
    <name evidence="4" type="ORF">QJS04_geneDACA019640</name>
</gene>
<feature type="region of interest" description="Disordered" evidence="2">
    <location>
        <begin position="1"/>
        <end position="72"/>
    </location>
</feature>
<feature type="region of interest" description="Disordered" evidence="2">
    <location>
        <begin position="1095"/>
        <end position="1146"/>
    </location>
</feature>
<feature type="compositionally biased region" description="Low complexity" evidence="2">
    <location>
        <begin position="504"/>
        <end position="540"/>
    </location>
</feature>
<feature type="compositionally biased region" description="Polar residues" evidence="2">
    <location>
        <begin position="258"/>
        <end position="268"/>
    </location>
</feature>
<evidence type="ECO:0000259" key="3">
    <source>
        <dbReference type="PROSITE" id="PS51980"/>
    </source>
</evidence>
<feature type="compositionally biased region" description="Polar residues" evidence="2">
    <location>
        <begin position="564"/>
        <end position="574"/>
    </location>
</feature>
<reference evidence="4" key="1">
    <citation type="journal article" date="2023" name="Nat. Commun.">
        <title>Diploid and tetraploid genomes of Acorus and the evolution of monocots.</title>
        <authorList>
            <person name="Ma L."/>
            <person name="Liu K.W."/>
            <person name="Li Z."/>
            <person name="Hsiao Y.Y."/>
            <person name="Qi Y."/>
            <person name="Fu T."/>
            <person name="Tang G.D."/>
            <person name="Zhang D."/>
            <person name="Sun W.H."/>
            <person name="Liu D.K."/>
            <person name="Li Y."/>
            <person name="Chen G.Z."/>
            <person name="Liu X.D."/>
            <person name="Liao X.Y."/>
            <person name="Jiang Y.T."/>
            <person name="Yu X."/>
            <person name="Hao Y."/>
            <person name="Huang J."/>
            <person name="Zhao X.W."/>
            <person name="Ke S."/>
            <person name="Chen Y.Y."/>
            <person name="Wu W.L."/>
            <person name="Hsu J.L."/>
            <person name="Lin Y.F."/>
            <person name="Huang M.D."/>
            <person name="Li C.Y."/>
            <person name="Huang L."/>
            <person name="Wang Z.W."/>
            <person name="Zhao X."/>
            <person name="Zhong W.Y."/>
            <person name="Peng D.H."/>
            <person name="Ahmad S."/>
            <person name="Lan S."/>
            <person name="Zhang J.S."/>
            <person name="Tsai W.C."/>
            <person name="Van de Peer Y."/>
            <person name="Liu Z.J."/>
        </authorList>
    </citation>
    <scope>NUCLEOTIDE SEQUENCE</scope>
    <source>
        <strain evidence="4">SCP</strain>
    </source>
</reference>
<feature type="region of interest" description="Disordered" evidence="2">
    <location>
        <begin position="812"/>
        <end position="859"/>
    </location>
</feature>
<protein>
    <recommendedName>
        <fullName evidence="3">OCEL domain-containing protein</fullName>
    </recommendedName>
</protein>
<organism evidence="4 5">
    <name type="scientific">Acorus gramineus</name>
    <name type="common">Dwarf sweet flag</name>
    <dbReference type="NCBI Taxonomy" id="55184"/>
    <lineage>
        <taxon>Eukaryota</taxon>
        <taxon>Viridiplantae</taxon>
        <taxon>Streptophyta</taxon>
        <taxon>Embryophyta</taxon>
        <taxon>Tracheophyta</taxon>
        <taxon>Spermatophyta</taxon>
        <taxon>Magnoliopsida</taxon>
        <taxon>Liliopsida</taxon>
        <taxon>Acoraceae</taxon>
        <taxon>Acorus</taxon>
    </lineage>
</organism>
<dbReference type="AlphaFoldDB" id="A0AAV9BQI3"/>
<feature type="region of interest" description="Disordered" evidence="2">
    <location>
        <begin position="696"/>
        <end position="722"/>
    </location>
</feature>
<proteinExistence type="predicted"/>
<evidence type="ECO:0000313" key="5">
    <source>
        <dbReference type="Proteomes" id="UP001179952"/>
    </source>
</evidence>
<name>A0AAV9BQI3_ACOGR</name>
<dbReference type="EMBL" id="JAUJYN010000002">
    <property type="protein sequence ID" value="KAK1278890.1"/>
    <property type="molecule type" value="Genomic_DNA"/>
</dbReference>
<sequence length="1257" mass="138847">MFGGKFGRGGGGRGGGRKGSSFPPPPPLHHRPGGGAATASRIPIGRGGSNPRNQRQVGPRGPAAAAAPPTEESFSLVTAGPVEFAAIIRLTPDLVEEIRRLEERGGSGKIRFDSNNNNSDGNVIDVGGKDFRFTWAKEVGHLCNIYEEQQSGENGHGMLVESGSAWRKLNVQRILDESTKNHVKMRSEEAERQLKSRKTIVLDPANPSVKNQAKTMAASEADGFLRRMAFKHKKEPVQKRRKVESSQAANSGPPKSVSKMQISSTTSAKGRPSVSPLLTPEQPATSVSPLGFGDPFRASANFDEKIDPLMSNKEDANSEKEIPNSVVHGIKGDFAGHKRSFGAELMDLRNILITLLLENPRGMSLKALEKAVGDTHPNSGKRIETIIKKIATYHAPGRYILTPGVEQESFKKPLSESGSSPESNHEQILITDMEKVTAEEIEQQNALNSKIQEESHIVEKIDIEQNSPNVAENDRKVGSNCEEKQGSSSGSGSESDSESDSSDSSDSGSPSRSRSKSKSPMGSGSGSSSDSESDGSSSSKEGSDVDVDIMTSDDDKKEAVNHFTKISPSPNTSRGYHDREEHNAADEINDDRQASYLHWSRPEKFEDISDEVEVVPNLASNNNNNMKTSEGNDIKMSERNNQLIACQSNSLIVDEVMPDPLDQCKQLEGLNMSVVGSSDNDARTCTTKLTVNDKQSTGQVNPRYGSPHAASTVSKVKSRRASDPMLIPEKKGIVKKPMLTRSLKEGIGKGKDRWRYMSPEIQDQDQYKDQVDGTRFPESQGQSAALVPGKMAVNAKGKLHDLSEGHGRYVQRHGERSLSIPDESDGSVLRSLPPKDSFTVLKDKPHKGSEKSLSKNVKEGVSADRLCSLSDSHHRISDEQSGMPQDAGQTLQVRAGVFPKDNYRSDMDKFPAVTGKGNILRRELSDLELGEFREPLSGEEPQGAKGFERKNSFKLADKKVNAPDNFSLDSGKERNTVKMIHESKRQSPINLIDGSDVNQDKYCRRMPDEDNVDPTIHQQRLLSSQTQQNSSVQCVDYEVASQSDNLSDVVGASIRNEVRLSKGTALDNHGSLLKKVPASISQQDLKQGGQAVIPKTGREIKPQKIEMEFDSNGRRKDRFGTESSTNGGKRRESSSDDDSSFYTMYDKDEPELKGPIKDYVQYKEYVKEYCEKYDRYSSLNKNLESYRRDFQKLGRELELAKGRDAEGYYNVLEQIKETYRQCGTRHKRMKKIFVVLHEELKHLKQRIKDFAQKYTRE</sequence>
<dbReference type="InterPro" id="IPR010844">
    <property type="entry name" value="Occludin_ELL"/>
</dbReference>
<feature type="compositionally biased region" description="Basic and acidic residues" evidence="2">
    <location>
        <begin position="841"/>
        <end position="859"/>
    </location>
</feature>
<comment type="caution">
    <text evidence="4">The sequence shown here is derived from an EMBL/GenBank/DDBJ whole genome shotgun (WGS) entry which is preliminary data.</text>
</comment>
<feature type="compositionally biased region" description="Gly residues" evidence="2">
    <location>
        <begin position="1"/>
        <end position="18"/>
    </location>
</feature>